<proteinExistence type="predicted"/>
<sequence>MEASRLSFLKVEAFLERVKGKMDSAEYTRLLVFLDEFNDGKINVDELKELFNVNYPGLFTELHCVLSFSNELTRAVDSAESSNKVKEKPLPFPEVYEKVASNTYETKDHMAKALGFCQQVMKKTSSQEYLAFLKALSDYGDGEITIADMRTKIAHDFEAFRDDFDCVLDFYTNLNRPPSSSDSKKEMNKPNQELEKVKHSYRLRPIGNKPKKEHEKVKESSKHGPKRPSSSSDSEISNKGKRPWSSSDSEISNKGKRPWSSSGMDKKGKKAEEEVENVAGSYDDDLLPGYLSGEVNGSRGGGKKEQASDEEKKRKEKEDEQNRNEDVLFEMDMREAWMRSCKKNAIKLFEAINEGEIEEGIVKKHLTANNLAYIQKMYDADYGSRIVDHLLHSPQHVLPSIIKRLKQHDTSPLGPLGDRLEYQYFDYHDFSSLKPKYIFKL</sequence>
<feature type="compositionally biased region" description="Basic and acidic residues" evidence="2">
    <location>
        <begin position="302"/>
        <end position="326"/>
    </location>
</feature>
<protein>
    <submittedName>
        <fullName evidence="3">Uncharacterized protein</fullName>
    </submittedName>
</protein>
<keyword evidence="4" id="KW-1185">Reference proteome</keyword>
<dbReference type="GO" id="GO:0000118">
    <property type="term" value="C:histone deacetylase complex"/>
    <property type="evidence" value="ECO:0007669"/>
    <property type="project" value="TreeGrafter"/>
</dbReference>
<organism evidence="3 4">
    <name type="scientific">Hibiscus trionum</name>
    <name type="common">Flower of an hour</name>
    <dbReference type="NCBI Taxonomy" id="183268"/>
    <lineage>
        <taxon>Eukaryota</taxon>
        <taxon>Viridiplantae</taxon>
        <taxon>Streptophyta</taxon>
        <taxon>Embryophyta</taxon>
        <taxon>Tracheophyta</taxon>
        <taxon>Spermatophyta</taxon>
        <taxon>Magnoliopsida</taxon>
        <taxon>eudicotyledons</taxon>
        <taxon>Gunneridae</taxon>
        <taxon>Pentapetalae</taxon>
        <taxon>rosids</taxon>
        <taxon>malvids</taxon>
        <taxon>Malvales</taxon>
        <taxon>Malvaceae</taxon>
        <taxon>Malvoideae</taxon>
        <taxon>Hibiscus</taxon>
    </lineage>
</organism>
<evidence type="ECO:0000313" key="3">
    <source>
        <dbReference type="EMBL" id="GMJ13915.1"/>
    </source>
</evidence>
<evidence type="ECO:0000313" key="4">
    <source>
        <dbReference type="Proteomes" id="UP001165190"/>
    </source>
</evidence>
<evidence type="ECO:0000256" key="1">
    <source>
        <dbReference type="ARBA" id="ARBA00022491"/>
    </source>
</evidence>
<dbReference type="GO" id="GO:0003714">
    <property type="term" value="F:transcription corepressor activity"/>
    <property type="evidence" value="ECO:0007669"/>
    <property type="project" value="InterPro"/>
</dbReference>
<feature type="compositionally biased region" description="Basic and acidic residues" evidence="2">
    <location>
        <begin position="210"/>
        <end position="222"/>
    </location>
</feature>
<dbReference type="InterPro" id="IPR039774">
    <property type="entry name" value="Sin3-like"/>
</dbReference>
<accession>A0A9W7MVX6</accession>
<feature type="compositionally biased region" description="Polar residues" evidence="2">
    <location>
        <begin position="228"/>
        <end position="237"/>
    </location>
</feature>
<keyword evidence="1" id="KW-0678">Repressor</keyword>
<gene>
    <name evidence="3" type="ORF">HRI_005060700</name>
</gene>
<name>A0A9W7MVX6_HIBTR</name>
<dbReference type="PANTHER" id="PTHR12346">
    <property type="entry name" value="SIN3B-RELATED"/>
    <property type="match status" value="1"/>
</dbReference>
<dbReference type="PANTHER" id="PTHR12346:SF0">
    <property type="entry name" value="SIN3A, ISOFORM G"/>
    <property type="match status" value="1"/>
</dbReference>
<comment type="caution">
    <text evidence="3">The sequence shown here is derived from an EMBL/GenBank/DDBJ whole genome shotgun (WGS) entry which is preliminary data.</text>
</comment>
<feature type="compositionally biased region" description="Basic and acidic residues" evidence="2">
    <location>
        <begin position="182"/>
        <end position="198"/>
    </location>
</feature>
<dbReference type="OrthoDB" id="986681at2759"/>
<dbReference type="AlphaFoldDB" id="A0A9W7MVX6"/>
<reference evidence="3" key="1">
    <citation type="submission" date="2023-05" db="EMBL/GenBank/DDBJ databases">
        <title>Genome and transcriptome analyses reveal genes involved in the formation of fine ridges on petal epidermal cells in Hibiscus trionum.</title>
        <authorList>
            <person name="Koshimizu S."/>
            <person name="Masuda S."/>
            <person name="Ishii T."/>
            <person name="Shirasu K."/>
            <person name="Hoshino A."/>
            <person name="Arita M."/>
        </authorList>
    </citation>
    <scope>NUCLEOTIDE SEQUENCE</scope>
    <source>
        <strain evidence="3">Hamamatsu line</strain>
    </source>
</reference>
<feature type="region of interest" description="Disordered" evidence="2">
    <location>
        <begin position="175"/>
        <end position="326"/>
    </location>
</feature>
<dbReference type="EMBL" id="BSYR01000067">
    <property type="protein sequence ID" value="GMJ13915.1"/>
    <property type="molecule type" value="Genomic_DNA"/>
</dbReference>
<dbReference type="Proteomes" id="UP001165190">
    <property type="component" value="Unassembled WGS sequence"/>
</dbReference>
<evidence type="ECO:0000256" key="2">
    <source>
        <dbReference type="SAM" id="MobiDB-lite"/>
    </source>
</evidence>
<dbReference type="GO" id="GO:0000785">
    <property type="term" value="C:chromatin"/>
    <property type="evidence" value="ECO:0007669"/>
    <property type="project" value="TreeGrafter"/>
</dbReference>
<dbReference type="GO" id="GO:0000122">
    <property type="term" value="P:negative regulation of transcription by RNA polymerase II"/>
    <property type="evidence" value="ECO:0007669"/>
    <property type="project" value="TreeGrafter"/>
</dbReference>